<dbReference type="GO" id="GO:0006915">
    <property type="term" value="P:apoptotic process"/>
    <property type="evidence" value="ECO:0007669"/>
    <property type="project" value="UniProtKB-KW"/>
</dbReference>
<evidence type="ECO:0000256" key="12">
    <source>
        <dbReference type="ARBA" id="ARBA00038895"/>
    </source>
</evidence>
<feature type="region of interest" description="Disordered" evidence="16">
    <location>
        <begin position="68"/>
        <end position="115"/>
    </location>
</feature>
<keyword evidence="9" id="KW-0333">Golgi apparatus</keyword>
<comment type="catalytic activity">
    <reaction evidence="1">
        <text>Preferential release of a C-terminal arginine or lysine residue.</text>
        <dbReference type="EC" id="3.4.16.6"/>
    </reaction>
</comment>
<evidence type="ECO:0000313" key="20">
    <source>
        <dbReference type="Proteomes" id="UP000245699"/>
    </source>
</evidence>
<evidence type="ECO:0000256" key="14">
    <source>
        <dbReference type="ARBA" id="ARBA00040628"/>
    </source>
</evidence>
<evidence type="ECO:0000313" key="19">
    <source>
        <dbReference type="EMBL" id="PVU98383.1"/>
    </source>
</evidence>
<evidence type="ECO:0000256" key="13">
    <source>
        <dbReference type="ARBA" id="ARBA00040403"/>
    </source>
</evidence>
<comment type="caution">
    <text evidence="19">The sequence shown here is derived from an EMBL/GenBank/DDBJ whole genome shotgun (WGS) entry which is preliminary data.</text>
</comment>
<keyword evidence="4" id="KW-0378">Hydrolase</keyword>
<dbReference type="GO" id="GO:0006508">
    <property type="term" value="P:proteolysis"/>
    <property type="evidence" value="ECO:0007669"/>
    <property type="project" value="InterPro"/>
</dbReference>
<dbReference type="InterPro" id="IPR001563">
    <property type="entry name" value="Peptidase_S10"/>
</dbReference>
<feature type="signal peptide" evidence="18">
    <location>
        <begin position="1"/>
        <end position="16"/>
    </location>
</feature>
<reference evidence="19 20" key="1">
    <citation type="journal article" date="2018" name="MBio">
        <title>Comparative Genomics Reveals the Core Gene Toolbox for the Fungus-Insect Symbiosis.</title>
        <authorList>
            <person name="Wang Y."/>
            <person name="Stata M."/>
            <person name="Wang W."/>
            <person name="Stajich J.E."/>
            <person name="White M.M."/>
            <person name="Moncalvo J.M."/>
        </authorList>
    </citation>
    <scope>NUCLEOTIDE SEQUENCE [LARGE SCALE GENOMIC DNA]</scope>
    <source>
        <strain evidence="19 20">AUS-77-4</strain>
    </source>
</reference>
<dbReference type="PRINTS" id="PR00724">
    <property type="entry name" value="CRBOXYPTASEC"/>
</dbReference>
<feature type="compositionally biased region" description="Polar residues" evidence="16">
    <location>
        <begin position="804"/>
        <end position="817"/>
    </location>
</feature>
<keyword evidence="7 18" id="KW-0732">Signal</keyword>
<comment type="subcellular location">
    <subcellularLocation>
        <location evidence="2">Golgi apparatus</location>
        <location evidence="2">trans-Golgi network membrane</location>
        <topology evidence="2">Single-pass type I membrane protein</topology>
    </subcellularLocation>
</comment>
<dbReference type="Gene3D" id="3.40.50.1820">
    <property type="entry name" value="alpha/beta hydrolase"/>
    <property type="match status" value="1"/>
</dbReference>
<dbReference type="STRING" id="61424.A0A2T9Z1C3"/>
<accession>A0A2T9Z1C3</accession>
<evidence type="ECO:0000256" key="17">
    <source>
        <dbReference type="SAM" id="Phobius"/>
    </source>
</evidence>
<feature type="chain" id="PRO_5015545449" description="Pheromone-processing carboxypeptidase KEX1" evidence="18">
    <location>
        <begin position="17"/>
        <end position="834"/>
    </location>
</feature>
<gene>
    <name evidence="19" type="ORF">BB559_001613</name>
</gene>
<evidence type="ECO:0000256" key="7">
    <source>
        <dbReference type="ARBA" id="ARBA00022729"/>
    </source>
</evidence>
<evidence type="ECO:0000256" key="16">
    <source>
        <dbReference type="SAM" id="MobiDB-lite"/>
    </source>
</evidence>
<keyword evidence="4" id="KW-0121">Carboxypeptidase</keyword>
<evidence type="ECO:0000256" key="3">
    <source>
        <dbReference type="ARBA" id="ARBA00009431"/>
    </source>
</evidence>
<evidence type="ECO:0000256" key="8">
    <source>
        <dbReference type="ARBA" id="ARBA00022989"/>
    </source>
</evidence>
<protein>
    <recommendedName>
        <fullName evidence="14">Pheromone-processing carboxypeptidase KEX1</fullName>
        <ecNumber evidence="12">3.4.16.6</ecNumber>
    </recommendedName>
    <alternativeName>
        <fullName evidence="15">Carboxypeptidase D</fullName>
    </alternativeName>
    <alternativeName>
        <fullName evidence="13">Pheromone-processing carboxypeptidase kex1</fullName>
    </alternativeName>
</protein>
<dbReference type="PANTHER" id="PTHR11802">
    <property type="entry name" value="SERINE PROTEASE FAMILY S10 SERINE CARBOXYPEPTIDASE"/>
    <property type="match status" value="1"/>
</dbReference>
<proteinExistence type="inferred from homology"/>
<dbReference type="AlphaFoldDB" id="A0A2T9Z1C3"/>
<organism evidence="19 20">
    <name type="scientific">Furculomyces boomerangus</name>
    <dbReference type="NCBI Taxonomy" id="61424"/>
    <lineage>
        <taxon>Eukaryota</taxon>
        <taxon>Fungi</taxon>
        <taxon>Fungi incertae sedis</taxon>
        <taxon>Zoopagomycota</taxon>
        <taxon>Kickxellomycotina</taxon>
        <taxon>Harpellomycetes</taxon>
        <taxon>Harpellales</taxon>
        <taxon>Harpellaceae</taxon>
        <taxon>Furculomyces</taxon>
    </lineage>
</organism>
<evidence type="ECO:0000256" key="18">
    <source>
        <dbReference type="SAM" id="SignalP"/>
    </source>
</evidence>
<evidence type="ECO:0000256" key="11">
    <source>
        <dbReference type="ARBA" id="ARBA00023180"/>
    </source>
</evidence>
<keyword evidence="20" id="KW-1185">Reference proteome</keyword>
<sequence length="834" mass="93783">MKLVKIFSLFFFTTYAQQTLHQSILDSKVPLEAVNPGDIKLDLSNPKISSILQLLNNEILKAQTQNVQLQDQPTAEPSSTENINTTQIPAAEPSGTKNINTTQIPAAEPSGTENINTTKVPTAEIQYAPIGNNIQISVLSTIETPTIGNTKPTEIQTDIIQTSFQLENQLTTQSTSTDDINPTKTHVFSIESKYTTLENINQKNTTNNSNDVAQNNYSTKADYSRTEDYTTLVSSSTYADTVDMTSGTYIETSLSTNPDIVSEEPKNTTESDINNKNSTKIHIKENFFVDSIPGVADDRLLVLKNYAGLVELDDLEKKLFFWLVKNTTNTKNDDSLIVWLNGGPGCSSMYGMFLENGPYQFGPKGDELIMREYPWTRQADMLYIDQPVGTGLSQSPQNKFISSYEQGNKDLIVFLAKFLDIFPEYKNRKIYFAGESDAGTVLIYLAKSLIKGDYGGIEANLGGLLIGNGWIDPYNIYKSYIPFLKSKGILDIETEKEMENNLSACLLNYTDNKLPPVRTNECATILQAFLLSSKKFKNTDRCYNTYNYDLSDSKPECGLNWPPEHSKMTEYMSRKQVQEALNIKTNDINTYWKKCNYIVNFSYDHKSSVAGVNYLKEVLEKVPVLLYVGDKDISCNTLSFDNMIMDLEWNGAKGFTIYNTKTPNQNVDWVVNGNLIGKYYNERNLTYTILNNASHMAVRERPAQVLEILSHFANFDKSNIIDSVSQSNLRLLTEKNLGAMSESQSVGKNNKSVYVSIIIFFAFTIIVALSYILVKRYRRKGWSSKLQSSRRNQARTNMGGESFPLQNTSRNNSNQIEESGLESSDDENDNGYLC</sequence>
<dbReference type="Pfam" id="PF00450">
    <property type="entry name" value="Peptidase_S10"/>
    <property type="match status" value="1"/>
</dbReference>
<feature type="compositionally biased region" description="Polar residues" evidence="16">
    <location>
        <begin position="785"/>
        <end position="796"/>
    </location>
</feature>
<keyword evidence="10 17" id="KW-0472">Membrane</keyword>
<dbReference type="EMBL" id="MBFT01000081">
    <property type="protein sequence ID" value="PVU98383.1"/>
    <property type="molecule type" value="Genomic_DNA"/>
</dbReference>
<evidence type="ECO:0000256" key="6">
    <source>
        <dbReference type="ARBA" id="ARBA00022703"/>
    </source>
</evidence>
<name>A0A2T9Z1C3_9FUNG</name>
<keyword evidence="8 17" id="KW-1133">Transmembrane helix</keyword>
<comment type="similarity">
    <text evidence="3">Belongs to the peptidase S10 family.</text>
</comment>
<evidence type="ECO:0000256" key="15">
    <source>
        <dbReference type="ARBA" id="ARBA00042717"/>
    </source>
</evidence>
<feature type="region of interest" description="Disordered" evidence="16">
    <location>
        <begin position="785"/>
        <end position="834"/>
    </location>
</feature>
<dbReference type="EC" id="3.4.16.6" evidence="12"/>
<keyword evidence="4" id="KW-0645">Protease</keyword>
<feature type="compositionally biased region" description="Polar residues" evidence="16">
    <location>
        <begin position="95"/>
        <end position="104"/>
    </location>
</feature>
<dbReference type="SUPFAM" id="SSF53474">
    <property type="entry name" value="alpha/beta-Hydrolases"/>
    <property type="match status" value="1"/>
</dbReference>
<evidence type="ECO:0000256" key="2">
    <source>
        <dbReference type="ARBA" id="ARBA00004393"/>
    </source>
</evidence>
<evidence type="ECO:0000256" key="1">
    <source>
        <dbReference type="ARBA" id="ARBA00001003"/>
    </source>
</evidence>
<dbReference type="GO" id="GO:0004185">
    <property type="term" value="F:serine-type carboxypeptidase activity"/>
    <property type="evidence" value="ECO:0007669"/>
    <property type="project" value="UniProtKB-EC"/>
</dbReference>
<feature type="compositionally biased region" description="Polar residues" evidence="16">
    <location>
        <begin position="68"/>
        <end position="88"/>
    </location>
</feature>
<dbReference type="OrthoDB" id="443318at2759"/>
<feature type="compositionally biased region" description="Acidic residues" evidence="16">
    <location>
        <begin position="819"/>
        <end position="834"/>
    </location>
</feature>
<evidence type="ECO:0000256" key="10">
    <source>
        <dbReference type="ARBA" id="ARBA00023136"/>
    </source>
</evidence>
<evidence type="ECO:0000256" key="5">
    <source>
        <dbReference type="ARBA" id="ARBA00022692"/>
    </source>
</evidence>
<evidence type="ECO:0000256" key="9">
    <source>
        <dbReference type="ARBA" id="ARBA00023034"/>
    </source>
</evidence>
<dbReference type="Proteomes" id="UP000245699">
    <property type="component" value="Unassembled WGS sequence"/>
</dbReference>
<dbReference type="GO" id="GO:0005794">
    <property type="term" value="C:Golgi apparatus"/>
    <property type="evidence" value="ECO:0007669"/>
    <property type="project" value="UniProtKB-SubCell"/>
</dbReference>
<feature type="transmembrane region" description="Helical" evidence="17">
    <location>
        <begin position="753"/>
        <end position="774"/>
    </location>
</feature>
<keyword evidence="11" id="KW-0325">Glycoprotein</keyword>
<dbReference type="PANTHER" id="PTHR11802:SF190">
    <property type="entry name" value="PHEROMONE-PROCESSING CARBOXYPEPTIDASE KEX1"/>
    <property type="match status" value="1"/>
</dbReference>
<keyword evidence="5 17" id="KW-0812">Transmembrane</keyword>
<keyword evidence="6" id="KW-0053">Apoptosis</keyword>
<dbReference type="InterPro" id="IPR029058">
    <property type="entry name" value="AB_hydrolase_fold"/>
</dbReference>
<evidence type="ECO:0000256" key="4">
    <source>
        <dbReference type="ARBA" id="ARBA00022645"/>
    </source>
</evidence>